<dbReference type="InterPro" id="IPR025668">
    <property type="entry name" value="Tnp_DDE_dom"/>
</dbReference>
<reference evidence="3" key="1">
    <citation type="submission" date="2020-02" db="EMBL/GenBank/DDBJ databases">
        <title>The Isolation and identification of Lactobacillus and Bifidobacterium species from dairy as potential probiotics for calf scour mitigation.</title>
        <authorList>
            <person name="Dhadda K."/>
            <person name="Guan L."/>
            <person name="Chen Y."/>
            <person name="Malmuthuge N."/>
        </authorList>
    </citation>
    <scope>NUCLEOTIDE SEQUENCE</scope>
    <source>
        <strain evidence="3">B1</strain>
    </source>
</reference>
<feature type="region of interest" description="Disordered" evidence="1">
    <location>
        <begin position="1"/>
        <end position="46"/>
    </location>
</feature>
<name>A0A8H9MAJ0_BIFLL</name>
<accession>A0A8H9MAJ0</accession>
<evidence type="ECO:0000313" key="4">
    <source>
        <dbReference type="Proteomes" id="UP000829452"/>
    </source>
</evidence>
<feature type="domain" description="Transposase DDE" evidence="2">
    <location>
        <begin position="14"/>
        <end position="85"/>
    </location>
</feature>
<sequence length="104" mass="12005">MAASGAFMGARPLMDRTYEGDPTRPPAESFGLTPVVPPKRNRTAPWDCDREVHKGRNMVERVFNRTKRYRKAATRYDRLDEAFLADLRLILIATYLKKHSQKPN</sequence>
<dbReference type="Proteomes" id="UP000829452">
    <property type="component" value="Chromosome"/>
</dbReference>
<evidence type="ECO:0000256" key="1">
    <source>
        <dbReference type="SAM" id="MobiDB-lite"/>
    </source>
</evidence>
<dbReference type="RefSeq" id="WP_131203329.1">
    <property type="nucleotide sequence ID" value="NZ_BNHB01000010.1"/>
</dbReference>
<protein>
    <submittedName>
        <fullName evidence="3">Transposase</fullName>
    </submittedName>
</protein>
<gene>
    <name evidence="3" type="ORF">G8B11_00035</name>
</gene>
<organism evidence="3 4">
    <name type="scientific">Bifidobacterium longum subsp. longum</name>
    <dbReference type="NCBI Taxonomy" id="1679"/>
    <lineage>
        <taxon>Bacteria</taxon>
        <taxon>Bacillati</taxon>
        <taxon>Actinomycetota</taxon>
        <taxon>Actinomycetes</taxon>
        <taxon>Bifidobacteriales</taxon>
        <taxon>Bifidobacteriaceae</taxon>
        <taxon>Bifidobacterium</taxon>
    </lineage>
</organism>
<dbReference type="Pfam" id="PF13586">
    <property type="entry name" value="DDE_Tnp_1_2"/>
    <property type="match status" value="1"/>
</dbReference>
<evidence type="ECO:0000313" key="3">
    <source>
        <dbReference type="EMBL" id="UNL80878.1"/>
    </source>
</evidence>
<proteinExistence type="predicted"/>
<dbReference type="AlphaFoldDB" id="A0A8H9MAJ0"/>
<dbReference type="EMBL" id="CP049772">
    <property type="protein sequence ID" value="UNL80878.1"/>
    <property type="molecule type" value="Genomic_DNA"/>
</dbReference>
<feature type="compositionally biased region" description="Basic and acidic residues" evidence="1">
    <location>
        <begin position="13"/>
        <end position="22"/>
    </location>
</feature>
<evidence type="ECO:0000259" key="2">
    <source>
        <dbReference type="Pfam" id="PF13586"/>
    </source>
</evidence>